<gene>
    <name evidence="3" type="ORF">Thena_0011</name>
</gene>
<dbReference type="InterPro" id="IPR006668">
    <property type="entry name" value="Mg_transptr_MgtE_intracell_dom"/>
</dbReference>
<keyword evidence="4" id="KW-1185">Reference proteome</keyword>
<dbReference type="AlphaFoldDB" id="M1E6L4"/>
<feature type="compositionally biased region" description="Polar residues" evidence="1">
    <location>
        <begin position="40"/>
        <end position="66"/>
    </location>
</feature>
<dbReference type="Pfam" id="PF03448">
    <property type="entry name" value="MgtE_N"/>
    <property type="match status" value="1"/>
</dbReference>
<dbReference type="EMBL" id="CP002690">
    <property type="protein sequence ID" value="AEE13664.1"/>
    <property type="molecule type" value="Genomic_DNA"/>
</dbReference>
<dbReference type="SUPFAM" id="SSF158791">
    <property type="entry name" value="MgtE N-terminal domain-like"/>
    <property type="match status" value="1"/>
</dbReference>
<dbReference type="eggNOG" id="COG3334">
    <property type="taxonomic scope" value="Bacteria"/>
</dbReference>
<feature type="region of interest" description="Disordered" evidence="1">
    <location>
        <begin position="34"/>
        <end position="84"/>
    </location>
</feature>
<feature type="compositionally biased region" description="Low complexity" evidence="1">
    <location>
        <begin position="67"/>
        <end position="84"/>
    </location>
</feature>
<accession>M1E6L4</accession>
<feature type="domain" description="Magnesium transporter MgtE intracellular" evidence="2">
    <location>
        <begin position="90"/>
        <end position="160"/>
    </location>
</feature>
<dbReference type="STRING" id="747365.Thena_0011"/>
<evidence type="ECO:0000256" key="1">
    <source>
        <dbReference type="SAM" id="MobiDB-lite"/>
    </source>
</evidence>
<dbReference type="HOGENOM" id="CLU_1585704_0_0_9"/>
<dbReference type="Gene3D" id="1.25.60.10">
    <property type="entry name" value="MgtE N-terminal domain-like"/>
    <property type="match status" value="1"/>
</dbReference>
<dbReference type="RefSeq" id="WP_013755394.1">
    <property type="nucleotide sequence ID" value="NC_015499.1"/>
</dbReference>
<dbReference type="KEGG" id="tnr:Thena_0011"/>
<evidence type="ECO:0000259" key="2">
    <source>
        <dbReference type="Pfam" id="PF03448"/>
    </source>
</evidence>
<organism evidence="3 4">
    <name type="scientific">Thermodesulfobium narugense DSM 14796</name>
    <dbReference type="NCBI Taxonomy" id="747365"/>
    <lineage>
        <taxon>Bacteria</taxon>
        <taxon>Pseudomonadati</taxon>
        <taxon>Thermodesulfobiota</taxon>
        <taxon>Thermodesulfobiia</taxon>
        <taxon>Thermodesulfobiales</taxon>
        <taxon>Thermodesulfobiaceae</taxon>
        <taxon>Thermodesulfobium</taxon>
    </lineage>
</organism>
<sequence length="168" mass="18353">MKWLMILGFLIIVIVGTAAGLYFSGTVKFPFLPSQKSEKNQSSPDIVQNQSSEKSTLLPQNQSKTEQSQNINNNSSSINQNQKNIIQTAAEKAKQQEELKLQREAKVLSNMDPSDAAKIIDNMDISLAAKILSYMNNKEASDILSELTSSDPKKATKLLNMMGASSGG</sequence>
<reference evidence="3 4" key="1">
    <citation type="submission" date="2011-04" db="EMBL/GenBank/DDBJ databases">
        <title>The complete genome of Thermodesulfobium narugense DSM 14796.</title>
        <authorList>
            <consortium name="US DOE Joint Genome Institute (JGI-PGF)"/>
            <person name="Lucas S."/>
            <person name="Han J."/>
            <person name="Lapidus A."/>
            <person name="Bruce D."/>
            <person name="Goodwin L."/>
            <person name="Pitluck S."/>
            <person name="Peters L."/>
            <person name="Kyrpides N."/>
            <person name="Mavromatis K."/>
            <person name="Pagani I."/>
            <person name="Ivanova N."/>
            <person name="Ovchinnikova G."/>
            <person name="Zhang X."/>
            <person name="Saunders L."/>
            <person name="Detter J.C."/>
            <person name="Tapia R."/>
            <person name="Han C."/>
            <person name="Land M."/>
            <person name="Hauser L."/>
            <person name="Markowitz V."/>
            <person name="Cheng J.-F."/>
            <person name="Hugenholtz P."/>
            <person name="Woyke T."/>
            <person name="Wu D."/>
            <person name="Spring S."/>
            <person name="Schroeder M."/>
            <person name="Brambilla E."/>
            <person name="Klenk H.-P."/>
            <person name="Eisen J.A."/>
        </authorList>
    </citation>
    <scope>NUCLEOTIDE SEQUENCE [LARGE SCALE GENOMIC DNA]</scope>
    <source>
        <strain evidence="3 4">DSM 14796</strain>
    </source>
</reference>
<evidence type="ECO:0000313" key="3">
    <source>
        <dbReference type="EMBL" id="AEE13664.1"/>
    </source>
</evidence>
<dbReference type="OrthoDB" id="9833552at2"/>
<name>M1E6L4_9BACT</name>
<protein>
    <submittedName>
        <fullName evidence="3">MgtE intracellular region</fullName>
    </submittedName>
</protein>
<evidence type="ECO:0000313" key="4">
    <source>
        <dbReference type="Proteomes" id="UP000011765"/>
    </source>
</evidence>
<proteinExistence type="predicted"/>
<dbReference type="Proteomes" id="UP000011765">
    <property type="component" value="Chromosome"/>
</dbReference>
<dbReference type="InterPro" id="IPR038076">
    <property type="entry name" value="MgtE_N_sf"/>
</dbReference>